<evidence type="ECO:0000313" key="3">
    <source>
        <dbReference type="Proteomes" id="UP000290819"/>
    </source>
</evidence>
<dbReference type="RefSeq" id="WP_129267892.1">
    <property type="nucleotide sequence ID" value="NZ_MZXW01000006.1"/>
</dbReference>
<proteinExistence type="predicted"/>
<dbReference type="Proteomes" id="UP000290819">
    <property type="component" value="Unassembled WGS sequence"/>
</dbReference>
<accession>A0A4V1P849</accession>
<protein>
    <submittedName>
        <fullName evidence="2">Uncharacterized protein</fullName>
    </submittedName>
</protein>
<gene>
    <name evidence="2" type="ORF">B5V03_03500</name>
</gene>
<sequence length="85" mass="9589">MTKVLEDVIEKVRKLPEDRQAYVAEVLEQIVANDGDLFVVPEEHRAAVLEGLEQAERGESRPIRKWRRSGRSAGCEAPVRPACPH</sequence>
<comment type="caution">
    <text evidence="2">The sequence shown here is derived from an EMBL/GenBank/DDBJ whole genome shotgun (WGS) entry which is preliminary data.</text>
</comment>
<keyword evidence="3" id="KW-1185">Reference proteome</keyword>
<feature type="region of interest" description="Disordered" evidence="1">
    <location>
        <begin position="59"/>
        <end position="85"/>
    </location>
</feature>
<dbReference type="EMBL" id="MZXW01000006">
    <property type="protein sequence ID" value="RXT53369.1"/>
    <property type="molecule type" value="Genomic_DNA"/>
</dbReference>
<dbReference type="OrthoDB" id="8139441at2"/>
<evidence type="ECO:0000313" key="2">
    <source>
        <dbReference type="EMBL" id="RXT53369.1"/>
    </source>
</evidence>
<name>A0A4V1P849_9BRAD</name>
<organism evidence="2 3">
    <name type="scientific">Bradyrhizobium betae</name>
    <dbReference type="NCBI Taxonomy" id="244734"/>
    <lineage>
        <taxon>Bacteria</taxon>
        <taxon>Pseudomonadati</taxon>
        <taxon>Pseudomonadota</taxon>
        <taxon>Alphaproteobacteria</taxon>
        <taxon>Hyphomicrobiales</taxon>
        <taxon>Nitrobacteraceae</taxon>
        <taxon>Bradyrhizobium</taxon>
    </lineage>
</organism>
<evidence type="ECO:0000256" key="1">
    <source>
        <dbReference type="SAM" id="MobiDB-lite"/>
    </source>
</evidence>
<dbReference type="AlphaFoldDB" id="A0A4V1P849"/>
<reference evidence="2 3" key="1">
    <citation type="submission" date="2017-03" db="EMBL/GenBank/DDBJ databases">
        <authorList>
            <person name="Safronova V.I."/>
            <person name="Sazanova A.L."/>
            <person name="Chirak E.R."/>
        </authorList>
    </citation>
    <scope>NUCLEOTIDE SEQUENCE [LARGE SCALE GENOMIC DNA]</scope>
    <source>
        <strain evidence="2 3">Opo-243</strain>
    </source>
</reference>